<dbReference type="PANTHER" id="PTHR48073:SF2">
    <property type="entry name" value="O-SUCCINYLBENZOATE SYNTHASE"/>
    <property type="match status" value="1"/>
</dbReference>
<feature type="binding site" evidence="6">
    <location>
        <position position="298"/>
    </location>
    <ligand>
        <name>substrate</name>
    </ligand>
</feature>
<gene>
    <name evidence="10" type="ORF">ISU10_08160</name>
</gene>
<proteinExistence type="inferred from homology"/>
<dbReference type="SUPFAM" id="SSF51604">
    <property type="entry name" value="Enolase C-terminal domain-like"/>
    <property type="match status" value="1"/>
</dbReference>
<dbReference type="SUPFAM" id="SSF54826">
    <property type="entry name" value="Enolase N-terminal domain-like"/>
    <property type="match status" value="1"/>
</dbReference>
<dbReference type="SMART" id="SM00922">
    <property type="entry name" value="MR_MLE"/>
    <property type="match status" value="1"/>
</dbReference>
<protein>
    <recommendedName>
        <fullName evidence="8">Dipeptide epimerase</fullName>
        <ecNumber evidence="8">5.1.1.-</ecNumber>
    </recommendedName>
</protein>
<dbReference type="CDD" id="cd03319">
    <property type="entry name" value="L-Ala-DL-Glu_epimerase"/>
    <property type="match status" value="1"/>
</dbReference>
<evidence type="ECO:0000313" key="10">
    <source>
        <dbReference type="EMBL" id="MBF4767739.1"/>
    </source>
</evidence>
<evidence type="ECO:0000256" key="5">
    <source>
        <dbReference type="PIRSR" id="PIRSR634603-1"/>
    </source>
</evidence>
<dbReference type="EC" id="5.1.1.-" evidence="8"/>
<evidence type="ECO:0000256" key="1">
    <source>
        <dbReference type="ARBA" id="ARBA00008031"/>
    </source>
</evidence>
<feature type="binding site" evidence="6">
    <location>
        <position position="162"/>
    </location>
    <ligand>
        <name>substrate</name>
    </ligand>
</feature>
<evidence type="ECO:0000256" key="4">
    <source>
        <dbReference type="ARBA" id="ARBA00023235"/>
    </source>
</evidence>
<evidence type="ECO:0000256" key="3">
    <source>
        <dbReference type="ARBA" id="ARBA00022842"/>
    </source>
</evidence>
<dbReference type="PANTHER" id="PTHR48073">
    <property type="entry name" value="O-SUCCINYLBENZOATE SYNTHASE-RELATED"/>
    <property type="match status" value="1"/>
</dbReference>
<keyword evidence="11" id="KW-1185">Reference proteome</keyword>
<dbReference type="InterPro" id="IPR036849">
    <property type="entry name" value="Enolase-like_C_sf"/>
</dbReference>
<feature type="binding site" evidence="6">
    <location>
        <position position="24"/>
    </location>
    <ligand>
        <name>substrate</name>
    </ligand>
</feature>
<evidence type="ECO:0000256" key="8">
    <source>
        <dbReference type="RuleBase" id="RU366006"/>
    </source>
</evidence>
<feature type="active site" description="Proton acceptor; specific for (R)-substrate epimerization" evidence="5">
    <location>
        <position position="164"/>
    </location>
</feature>
<dbReference type="GO" id="GO:0000287">
    <property type="term" value="F:magnesium ion binding"/>
    <property type="evidence" value="ECO:0007669"/>
    <property type="project" value="UniProtKB-ARBA"/>
</dbReference>
<dbReference type="FunFam" id="3.30.390.10:FF:000009">
    <property type="entry name" value="Hydrophobic dipeptide epimerase"/>
    <property type="match status" value="1"/>
</dbReference>
<dbReference type="Proteomes" id="UP000660668">
    <property type="component" value="Unassembled WGS sequence"/>
</dbReference>
<feature type="binding site" evidence="6">
    <location>
        <position position="321"/>
    </location>
    <ligand>
        <name>substrate</name>
    </ligand>
</feature>
<dbReference type="InterPro" id="IPR013342">
    <property type="entry name" value="Mandelate_racemase_C"/>
</dbReference>
<dbReference type="Pfam" id="PF02746">
    <property type="entry name" value="MR_MLE_N"/>
    <property type="match status" value="1"/>
</dbReference>
<comment type="similarity">
    <text evidence="1 8">Belongs to the mandelate racemase/muconate lactonizing enzyme family.</text>
</comment>
<evidence type="ECO:0000259" key="9">
    <source>
        <dbReference type="SMART" id="SM00922"/>
    </source>
</evidence>
<feature type="binding site" evidence="6">
    <location>
        <position position="296"/>
    </location>
    <ligand>
        <name>substrate</name>
    </ligand>
</feature>
<reference evidence="10" key="1">
    <citation type="submission" date="2020-11" db="EMBL/GenBank/DDBJ databases">
        <title>Nocardioides cynanchi sp. nov., isolated from soil of rhizosphere of Cynanchum wilfordii.</title>
        <authorList>
            <person name="Lee J.-S."/>
            <person name="Suh M.K."/>
            <person name="Kim J.-S."/>
        </authorList>
    </citation>
    <scope>NUCLEOTIDE SEQUENCE</scope>
    <source>
        <strain evidence="10">KCTC 19276</strain>
    </source>
</reference>
<dbReference type="SFLD" id="SFLDF00009">
    <property type="entry name" value="o-succinylbenzoate_synthase"/>
    <property type="match status" value="1"/>
</dbReference>
<dbReference type="GO" id="GO:0016855">
    <property type="term" value="F:racemase and epimerase activity, acting on amino acids and derivatives"/>
    <property type="evidence" value="ECO:0007669"/>
    <property type="project" value="UniProtKB-UniRule"/>
</dbReference>
<feature type="binding site" evidence="7">
    <location>
        <position position="219"/>
    </location>
    <ligand>
        <name>Mg(2+)</name>
        <dbReference type="ChEBI" id="CHEBI:18420"/>
    </ligand>
</feature>
<dbReference type="SFLD" id="SFLDS00001">
    <property type="entry name" value="Enolase"/>
    <property type="match status" value="1"/>
</dbReference>
<keyword evidence="2 7" id="KW-0479">Metal-binding</keyword>
<sequence length="359" mass="37307">MTITEVRCHRLTAPLHTPFVTALRRTEHLETTVVEVLDDDGRPGYGEAPQVWRVTGESLAGAEACLSGPLADVVVGRSVDDLEDLTREVQDAVVGNFGAKAAMDVALHDLAARCGGLTLVQLLGGEAGTNRIATDVTLSAGEPDELGAAAAKRFAEGFTVLKLKVGTDATTDVARVRAVREAAPQAAIRVDANQGWTPDEAIRVIRALEDAGLGVEFVEQPVERYDIDGLAEVTAAVETSVMADESVFSLRDLRAIIDRRAADLVNVKLAKCGGLGVARQLLEQARAAGMGTIVGSMMEGPIGVGAAAALVAAVGTTQVSDLDAFWWARESPVVGGASYDGGFIVLPDAAGLGIEGLSG</sequence>
<feature type="binding site" evidence="6">
    <location>
        <position position="323"/>
    </location>
    <ligand>
        <name>substrate</name>
    </ligand>
</feature>
<comment type="caution">
    <text evidence="10">The sequence shown here is derived from an EMBL/GenBank/DDBJ whole genome shotgun (WGS) entry which is preliminary data.</text>
</comment>
<feature type="active site" description="Proton acceptor; specific for (S)-substrate epimerization" evidence="5">
    <location>
        <position position="268"/>
    </location>
</feature>
<dbReference type="InterPro" id="IPR034603">
    <property type="entry name" value="Dipeptide_epimerase"/>
</dbReference>
<dbReference type="Pfam" id="PF13378">
    <property type="entry name" value="MR_MLE_C"/>
    <property type="match status" value="1"/>
</dbReference>
<keyword evidence="4 8" id="KW-0413">Isomerase</keyword>
<feature type="domain" description="Mandelate racemase/muconate lactonizing enzyme C-terminal" evidence="9">
    <location>
        <begin position="143"/>
        <end position="240"/>
    </location>
</feature>
<dbReference type="SFLD" id="SFLDG00180">
    <property type="entry name" value="muconate_cycloisomerase"/>
    <property type="match status" value="1"/>
</dbReference>
<dbReference type="Gene3D" id="3.20.20.120">
    <property type="entry name" value="Enolase-like C-terminal domain"/>
    <property type="match status" value="1"/>
</dbReference>
<dbReference type="AlphaFoldDB" id="A0A930VHP6"/>
<evidence type="ECO:0000313" key="11">
    <source>
        <dbReference type="Proteomes" id="UP000660668"/>
    </source>
</evidence>
<dbReference type="InterPro" id="IPR013341">
    <property type="entry name" value="Mandelate_racemase_N_dom"/>
</dbReference>
<dbReference type="InterPro" id="IPR029065">
    <property type="entry name" value="Enolase_C-like"/>
</dbReference>
<dbReference type="GO" id="GO:0006518">
    <property type="term" value="P:peptide metabolic process"/>
    <property type="evidence" value="ECO:0007669"/>
    <property type="project" value="UniProtKB-ARBA"/>
</dbReference>
<comment type="cofactor">
    <cofactor evidence="7 8">
        <name>Mg(2+)</name>
        <dbReference type="ChEBI" id="CHEBI:18420"/>
    </cofactor>
    <text evidence="7 8">Binds 1 Mg(2+) ion per subunit.</text>
</comment>
<name>A0A930VHP6_9ACTN</name>
<organism evidence="10 11">
    <name type="scientific">Nocardioides agariphilus</name>
    <dbReference type="NCBI Taxonomy" id="433664"/>
    <lineage>
        <taxon>Bacteria</taxon>
        <taxon>Bacillati</taxon>
        <taxon>Actinomycetota</taxon>
        <taxon>Actinomycetes</taxon>
        <taxon>Propionibacteriales</taxon>
        <taxon>Nocardioidaceae</taxon>
        <taxon>Nocardioides</taxon>
    </lineage>
</organism>
<dbReference type="EMBL" id="JADKPO010000009">
    <property type="protein sequence ID" value="MBF4767739.1"/>
    <property type="molecule type" value="Genomic_DNA"/>
</dbReference>
<dbReference type="Gene3D" id="3.30.390.10">
    <property type="entry name" value="Enolase-like, N-terminal domain"/>
    <property type="match status" value="1"/>
</dbReference>
<feature type="binding site" evidence="6">
    <location>
        <position position="137"/>
    </location>
    <ligand>
        <name>substrate</name>
    </ligand>
</feature>
<evidence type="ECO:0000256" key="6">
    <source>
        <dbReference type="PIRSR" id="PIRSR634603-2"/>
    </source>
</evidence>
<feature type="binding site" evidence="7">
    <location>
        <position position="244"/>
    </location>
    <ligand>
        <name>Mg(2+)</name>
        <dbReference type="ChEBI" id="CHEBI:18420"/>
    </ligand>
</feature>
<dbReference type="RefSeq" id="WP_194695898.1">
    <property type="nucleotide sequence ID" value="NZ_JADKPO010000009.1"/>
</dbReference>
<evidence type="ECO:0000256" key="2">
    <source>
        <dbReference type="ARBA" id="ARBA00022723"/>
    </source>
</evidence>
<feature type="binding site" evidence="7">
    <location>
        <position position="191"/>
    </location>
    <ligand>
        <name>Mg(2+)</name>
        <dbReference type="ChEBI" id="CHEBI:18420"/>
    </ligand>
</feature>
<keyword evidence="3 7" id="KW-0460">Magnesium</keyword>
<accession>A0A930VHP6</accession>
<dbReference type="InterPro" id="IPR029017">
    <property type="entry name" value="Enolase-like_N"/>
</dbReference>
<evidence type="ECO:0000256" key="7">
    <source>
        <dbReference type="PIRSR" id="PIRSR634603-3"/>
    </source>
</evidence>